<organism evidence="1 2">
    <name type="scientific">Vanilla planifolia</name>
    <name type="common">Vanilla</name>
    <dbReference type="NCBI Taxonomy" id="51239"/>
    <lineage>
        <taxon>Eukaryota</taxon>
        <taxon>Viridiplantae</taxon>
        <taxon>Streptophyta</taxon>
        <taxon>Embryophyta</taxon>
        <taxon>Tracheophyta</taxon>
        <taxon>Spermatophyta</taxon>
        <taxon>Magnoliopsida</taxon>
        <taxon>Liliopsida</taxon>
        <taxon>Asparagales</taxon>
        <taxon>Orchidaceae</taxon>
        <taxon>Vanilloideae</taxon>
        <taxon>Vanilleae</taxon>
        <taxon>Vanilla</taxon>
    </lineage>
</organism>
<protein>
    <submittedName>
        <fullName evidence="1">Uncharacterized protein</fullName>
    </submittedName>
</protein>
<gene>
    <name evidence="1" type="ORF">HPP92_009326</name>
</gene>
<dbReference type="Proteomes" id="UP000639772">
    <property type="component" value="Unassembled WGS sequence"/>
</dbReference>
<accession>A0A835RDN4</accession>
<dbReference type="EMBL" id="JADCNM010000004">
    <property type="protein sequence ID" value="KAG0487231.1"/>
    <property type="molecule type" value="Genomic_DNA"/>
</dbReference>
<evidence type="ECO:0000313" key="1">
    <source>
        <dbReference type="EMBL" id="KAG0487231.1"/>
    </source>
</evidence>
<evidence type="ECO:0000313" key="2">
    <source>
        <dbReference type="Proteomes" id="UP000639772"/>
    </source>
</evidence>
<sequence>MYSDLEKPRVSPAHRVFELEQRLELLVGEGVPENRVFGLEPRGADGAMHGQNRGVALQDPKPVYFCGVGRTDPAGELRWVRLQFAQDAPFGNHVADRPHEALLPIGAGGEEKCTEGAAAREGGFEGAEEQESCFRRGVSGAEVEEAADEGEVEERRGVRGLGEGWEDLVRVEFGDVGEVWGRGEKDELVEELEEERELRFGGGEGDWLRDP</sequence>
<name>A0A835RDN4_VANPL</name>
<reference evidence="1 2" key="1">
    <citation type="journal article" date="2020" name="Nat. Food">
        <title>A phased Vanilla planifolia genome enables genetic improvement of flavour and production.</title>
        <authorList>
            <person name="Hasing T."/>
            <person name="Tang H."/>
            <person name="Brym M."/>
            <person name="Khazi F."/>
            <person name="Huang T."/>
            <person name="Chambers A.H."/>
        </authorList>
    </citation>
    <scope>NUCLEOTIDE SEQUENCE [LARGE SCALE GENOMIC DNA]</scope>
    <source>
        <tissue evidence="1">Leaf</tissue>
    </source>
</reference>
<comment type="caution">
    <text evidence="1">The sequence shown here is derived from an EMBL/GenBank/DDBJ whole genome shotgun (WGS) entry which is preliminary data.</text>
</comment>
<proteinExistence type="predicted"/>
<dbReference type="AlphaFoldDB" id="A0A835RDN4"/>